<dbReference type="EMBL" id="CP025584">
    <property type="protein sequence ID" value="AUM75843.1"/>
    <property type="molecule type" value="Genomic_DNA"/>
</dbReference>
<proteinExistence type="predicted"/>
<reference evidence="1 2" key="1">
    <citation type="submission" date="2017-12" db="EMBL/GenBank/DDBJ databases">
        <title>Genomic analysis of Paracoccus sp. CBA4604.</title>
        <authorList>
            <person name="Roh S.W."/>
            <person name="Kim J.Y."/>
            <person name="Kim J.S."/>
        </authorList>
    </citation>
    <scope>NUCLEOTIDE SEQUENCE [LARGE SCALE GENOMIC DNA]</scope>
    <source>
        <strain evidence="1 2">CBA4604</strain>
        <plasmid evidence="2">pcba4604-01</plasmid>
    </source>
</reference>
<keyword evidence="1" id="KW-0614">Plasmid</keyword>
<sequence length="336" mass="38359">MPVARPAPARRPKILIASHDLKFLSLALEWLRDEDRYDFLIDKWAASLKHDEATSEALLSEADVIFAEWCGGQAVWYSQRKRPGQKMFIRLHRFEAFTPAPHQVQINNVDGVIVVSSFFRDYCHRTFGWPLEKIVVIPQYCVAAQFRRPKYDGAAHTLGLVGINDSRKRPHLALDVLRHVRRAEPRFRLRIRSVMPWDIAWVWNKPQQKSYYRDLFEMVRTDPLLADAVLFDRPGPNMAEWFRNIGYLLSTSESEGCHTSVSEALCSGSRAAVIDWDGAADLYPEYVGASASELAESILSMDRAGLSCAEAKEIMDRAAGSFDITRLLNQLRTWFG</sequence>
<protein>
    <recommendedName>
        <fullName evidence="3">Glycosyl transferase family 1 domain-containing protein</fullName>
    </recommendedName>
</protein>
<evidence type="ECO:0008006" key="3">
    <source>
        <dbReference type="Google" id="ProtNLM"/>
    </source>
</evidence>
<geneLocation type="plasmid" evidence="2">
    <name>pcba4604-01</name>
</geneLocation>
<evidence type="ECO:0000313" key="2">
    <source>
        <dbReference type="Proteomes" id="UP000234882"/>
    </source>
</evidence>
<evidence type="ECO:0000313" key="1">
    <source>
        <dbReference type="EMBL" id="AUM75843.1"/>
    </source>
</evidence>
<organism evidence="1 2">
    <name type="scientific">Paracoccus jeotgali</name>
    <dbReference type="NCBI Taxonomy" id="2065379"/>
    <lineage>
        <taxon>Bacteria</taxon>
        <taxon>Pseudomonadati</taxon>
        <taxon>Pseudomonadota</taxon>
        <taxon>Alphaproteobacteria</taxon>
        <taxon>Rhodobacterales</taxon>
        <taxon>Paracoccaceae</taxon>
        <taxon>Paracoccus</taxon>
    </lineage>
</organism>
<dbReference type="AlphaFoldDB" id="A0A2K9MJQ7"/>
<dbReference type="Gene3D" id="3.40.50.2000">
    <property type="entry name" value="Glycogen Phosphorylase B"/>
    <property type="match status" value="1"/>
</dbReference>
<dbReference type="Proteomes" id="UP000234882">
    <property type="component" value="Plasmid pCBA4604-01"/>
</dbReference>
<gene>
    <name evidence="1" type="ORF">CYR75_15625</name>
</gene>
<accession>A0A2K9MJQ7</accession>
<name>A0A2K9MJQ7_9RHOB</name>
<dbReference type="SUPFAM" id="SSF53756">
    <property type="entry name" value="UDP-Glycosyltransferase/glycogen phosphorylase"/>
    <property type="match status" value="1"/>
</dbReference>
<keyword evidence="2" id="KW-1185">Reference proteome</keyword>
<dbReference type="KEGG" id="paru:CYR75_15625"/>